<reference evidence="3 4" key="1">
    <citation type="journal article" date="2018" name="Environ. Microbiol.">
        <title>Novel energy conservation strategies and behaviour of Pelotomaculum schinkii driving syntrophic propionate catabolism.</title>
        <authorList>
            <person name="Hidalgo-Ahumada C.A.P."/>
            <person name="Nobu M.K."/>
            <person name="Narihiro T."/>
            <person name="Tamaki H."/>
            <person name="Liu W.T."/>
            <person name="Kamagata Y."/>
            <person name="Stams A.J.M."/>
            <person name="Imachi H."/>
            <person name="Sousa D.Z."/>
        </authorList>
    </citation>
    <scope>NUCLEOTIDE SEQUENCE [LARGE SCALE GENOMIC DNA]</scope>
    <source>
        <strain evidence="3 4">HH</strain>
    </source>
</reference>
<dbReference type="EMBL" id="QFGA01000002">
    <property type="protein sequence ID" value="TEB05923.1"/>
    <property type="molecule type" value="Genomic_DNA"/>
</dbReference>
<accession>A0A4Y7RB35</accession>
<organism evidence="3 4">
    <name type="scientific">Pelotomaculum schinkii</name>
    <dbReference type="NCBI Taxonomy" id="78350"/>
    <lineage>
        <taxon>Bacteria</taxon>
        <taxon>Bacillati</taxon>
        <taxon>Bacillota</taxon>
        <taxon>Clostridia</taxon>
        <taxon>Eubacteriales</taxon>
        <taxon>Desulfotomaculaceae</taxon>
        <taxon>Pelotomaculum</taxon>
    </lineage>
</organism>
<keyword evidence="4" id="KW-1185">Reference proteome</keyword>
<name>A0A4Y7RB35_9FIRM</name>
<dbReference type="RefSeq" id="WP_134218934.1">
    <property type="nucleotide sequence ID" value="NZ_QFGA01000002.1"/>
</dbReference>
<comment type="caution">
    <text evidence="3">The sequence shown here is derived from an EMBL/GenBank/DDBJ whole genome shotgun (WGS) entry which is preliminary data.</text>
</comment>
<feature type="compositionally biased region" description="Low complexity" evidence="1">
    <location>
        <begin position="178"/>
        <end position="195"/>
    </location>
</feature>
<dbReference type="Proteomes" id="UP000298324">
    <property type="component" value="Unassembled WGS sequence"/>
</dbReference>
<evidence type="ECO:0000313" key="3">
    <source>
        <dbReference type="EMBL" id="TEB05923.1"/>
    </source>
</evidence>
<evidence type="ECO:0000313" key="4">
    <source>
        <dbReference type="Proteomes" id="UP000298324"/>
    </source>
</evidence>
<evidence type="ECO:0000256" key="1">
    <source>
        <dbReference type="SAM" id="MobiDB-lite"/>
    </source>
</evidence>
<dbReference type="AlphaFoldDB" id="A0A4Y7RB35"/>
<sequence>MRHRNTGQRTGLLMLLLSALLVVLPLAAYGDGGDGSGNTQGVFKPLSLVSATLDDGTSVIDAENVSLKPKITMHFDKNVVYLIYWERNKRCFHLYDENGNEKALNLSKIDDTVDFSKRQYIWVEPATALSPGTNYKLYVAPDLLAKNGGSTLSMSTNNRGVTIEFKTAGEKKANNTGSVVSTGSAPAAAAAGSERPSADQVKEQSNATVEDTAESGVTVAANQNNEVSPGGAAAPSEADTAKVAAFEEGLRVQNEVAVGAGILLVGWVAVEVLRRKRKKG</sequence>
<evidence type="ECO:0000256" key="2">
    <source>
        <dbReference type="SAM" id="Phobius"/>
    </source>
</evidence>
<evidence type="ECO:0008006" key="5">
    <source>
        <dbReference type="Google" id="ProtNLM"/>
    </source>
</evidence>
<keyword evidence="2" id="KW-0472">Membrane</keyword>
<proteinExistence type="predicted"/>
<feature type="region of interest" description="Disordered" evidence="1">
    <location>
        <begin position="173"/>
        <end position="213"/>
    </location>
</feature>
<keyword evidence="2" id="KW-1133">Transmembrane helix</keyword>
<gene>
    <name evidence="3" type="ORF">Psch_02965</name>
</gene>
<keyword evidence="2" id="KW-0812">Transmembrane</keyword>
<protein>
    <recommendedName>
        <fullName evidence="5">SbsA Ig-like domain-containing protein</fullName>
    </recommendedName>
</protein>
<feature type="transmembrane region" description="Helical" evidence="2">
    <location>
        <begin position="256"/>
        <end position="273"/>
    </location>
</feature>